<feature type="transmembrane region" description="Helical" evidence="1">
    <location>
        <begin position="85"/>
        <end position="104"/>
    </location>
</feature>
<gene>
    <name evidence="4" type="ORF">GIX10_03855</name>
</gene>
<dbReference type="Proteomes" id="UP000473854">
    <property type="component" value="Unassembled WGS sequence"/>
</dbReference>
<dbReference type="PANTHER" id="PTHR45947:SF3">
    <property type="entry name" value="SULFOQUINOVOSYL TRANSFERASE SQD2"/>
    <property type="match status" value="1"/>
</dbReference>
<proteinExistence type="predicted"/>
<sequence length="380" mass="42551">MNKKKILIVTRNLPPLIGGMERLNWHIADELGHDHNLMILSHNAAKAFAPKHCSFFGAPLNPLPIFLILAFLKTLLICIKQKPNILFAGSGLTAPIVVFWAKIFRKKSIVYIHGLDIATNHPIYNLLWVPFIRRADQVIANSTPTKNVCEKKGISKSKIVIIHPGVTFPPLKSNELIIQNLKQTYQLENSKVLLSVGRLTKRKALKEFVDFSLAEIIKKVPNTKLVIIGDTPSQALNKNLQSKDEILQVAKKHGIDKHILFIGNIADDNILSSWFYLADIHIFPVKHIVDDPEGFGMVAIEAAAHGTPTIAFKTGGIVDAVEDKKTGFLITNDDYESFSKLTIEILQQQAGLNHEDCKSFSFNFSWKNLSKKLNNECIKN</sequence>
<organism evidence="4 5">
    <name type="scientific">Acinetobacter faecalis</name>
    <dbReference type="NCBI Taxonomy" id="2665161"/>
    <lineage>
        <taxon>Bacteria</taxon>
        <taxon>Pseudomonadati</taxon>
        <taxon>Pseudomonadota</taxon>
        <taxon>Gammaproteobacteria</taxon>
        <taxon>Moraxellales</taxon>
        <taxon>Moraxellaceae</taxon>
        <taxon>Acinetobacter</taxon>
    </lineage>
</organism>
<dbReference type="GO" id="GO:0016757">
    <property type="term" value="F:glycosyltransferase activity"/>
    <property type="evidence" value="ECO:0007669"/>
    <property type="project" value="InterPro"/>
</dbReference>
<dbReference type="RefSeq" id="WP_154772219.1">
    <property type="nucleotide sequence ID" value="NZ_WLYL01000008.1"/>
</dbReference>
<evidence type="ECO:0000259" key="3">
    <source>
        <dbReference type="Pfam" id="PF13439"/>
    </source>
</evidence>
<keyword evidence="1" id="KW-0812">Transmembrane</keyword>
<dbReference type="SUPFAM" id="SSF53756">
    <property type="entry name" value="UDP-Glycosyltransferase/glycogen phosphorylase"/>
    <property type="match status" value="1"/>
</dbReference>
<evidence type="ECO:0000256" key="1">
    <source>
        <dbReference type="SAM" id="Phobius"/>
    </source>
</evidence>
<dbReference type="PANTHER" id="PTHR45947">
    <property type="entry name" value="SULFOQUINOVOSYL TRANSFERASE SQD2"/>
    <property type="match status" value="1"/>
</dbReference>
<keyword evidence="1" id="KW-1133">Transmembrane helix</keyword>
<dbReference type="InterPro" id="IPR001296">
    <property type="entry name" value="Glyco_trans_1"/>
</dbReference>
<protein>
    <submittedName>
        <fullName evidence="4">Glycosyltransferase</fullName>
    </submittedName>
</protein>
<dbReference type="Gene3D" id="3.40.50.2000">
    <property type="entry name" value="Glycogen Phosphorylase B"/>
    <property type="match status" value="2"/>
</dbReference>
<evidence type="ECO:0000313" key="5">
    <source>
        <dbReference type="Proteomes" id="UP000473854"/>
    </source>
</evidence>
<feature type="domain" description="Glycosyltransferase subfamily 4-like N-terminal" evidence="3">
    <location>
        <begin position="17"/>
        <end position="166"/>
    </location>
</feature>
<dbReference type="InterPro" id="IPR050194">
    <property type="entry name" value="Glycosyltransferase_grp1"/>
</dbReference>
<dbReference type="Pfam" id="PF13439">
    <property type="entry name" value="Glyco_transf_4"/>
    <property type="match status" value="1"/>
</dbReference>
<accession>A0A6L6GDI3</accession>
<evidence type="ECO:0000259" key="2">
    <source>
        <dbReference type="Pfam" id="PF00534"/>
    </source>
</evidence>
<keyword evidence="4" id="KW-0808">Transferase</keyword>
<reference evidence="4 5" key="1">
    <citation type="submission" date="2019-11" db="EMBL/GenBank/DDBJ databases">
        <authorList>
            <person name="An D."/>
        </authorList>
    </citation>
    <scope>NUCLEOTIDE SEQUENCE [LARGE SCALE GENOMIC DNA]</scope>
    <source>
        <strain evidence="4 5">YIM 103518</strain>
    </source>
</reference>
<dbReference type="CDD" id="cd03801">
    <property type="entry name" value="GT4_PimA-like"/>
    <property type="match status" value="1"/>
</dbReference>
<dbReference type="AlphaFoldDB" id="A0A6L6GDI3"/>
<keyword evidence="1" id="KW-0472">Membrane</keyword>
<feature type="transmembrane region" description="Helical" evidence="1">
    <location>
        <begin position="60"/>
        <end position="79"/>
    </location>
</feature>
<feature type="domain" description="Glycosyl transferase family 1" evidence="2">
    <location>
        <begin position="184"/>
        <end position="352"/>
    </location>
</feature>
<comment type="caution">
    <text evidence="4">The sequence shown here is derived from an EMBL/GenBank/DDBJ whole genome shotgun (WGS) entry which is preliminary data.</text>
</comment>
<dbReference type="InterPro" id="IPR028098">
    <property type="entry name" value="Glyco_trans_4-like_N"/>
</dbReference>
<evidence type="ECO:0000313" key="4">
    <source>
        <dbReference type="EMBL" id="MTD10588.1"/>
    </source>
</evidence>
<dbReference type="Pfam" id="PF00534">
    <property type="entry name" value="Glycos_transf_1"/>
    <property type="match status" value="1"/>
</dbReference>
<name>A0A6L6GDI3_9GAMM</name>
<dbReference type="EMBL" id="WLYL01000008">
    <property type="protein sequence ID" value="MTD10588.1"/>
    <property type="molecule type" value="Genomic_DNA"/>
</dbReference>